<dbReference type="NCBIfam" id="TIGR01434">
    <property type="entry name" value="glu_cys_ligase"/>
    <property type="match status" value="1"/>
</dbReference>
<protein>
    <recommendedName>
        <fullName evidence="8">Glutamate--cysteine ligase</fullName>
        <ecNumber evidence="8">6.3.2.2</ecNumber>
    </recommendedName>
    <alternativeName>
        <fullName evidence="8">Gamma-ECS</fullName>
        <shortName evidence="8">GCS</shortName>
    </alternativeName>
    <alternativeName>
        <fullName evidence="8">Gamma-glutamylcysteine synthetase</fullName>
    </alternativeName>
</protein>
<evidence type="ECO:0000256" key="8">
    <source>
        <dbReference type="HAMAP-Rule" id="MF_00578"/>
    </source>
</evidence>
<dbReference type="Proteomes" id="UP000242660">
    <property type="component" value="Unassembled WGS sequence"/>
</dbReference>
<dbReference type="EMBL" id="MUHY01000001">
    <property type="protein sequence ID" value="PSB92306.1"/>
    <property type="molecule type" value="Genomic_DNA"/>
</dbReference>
<evidence type="ECO:0000256" key="7">
    <source>
        <dbReference type="ARBA" id="ARBA00048819"/>
    </source>
</evidence>
<dbReference type="PANTHER" id="PTHR38761">
    <property type="entry name" value="GLUTAMATE--CYSTEINE LIGASE"/>
    <property type="match status" value="1"/>
</dbReference>
<accession>A0ABX5FF69</accession>
<comment type="pathway">
    <text evidence="1 8 9">Sulfur metabolism; glutathione biosynthesis; glutathione from L-cysteine and L-glutamate: step 1/2.</text>
</comment>
<evidence type="ECO:0000256" key="9">
    <source>
        <dbReference type="RuleBase" id="RU004391"/>
    </source>
</evidence>
<dbReference type="HAMAP" id="MF_00578">
    <property type="entry name" value="Glu_cys_ligase"/>
    <property type="match status" value="1"/>
</dbReference>
<organism evidence="11 12">
    <name type="scientific">Candidatus Pandoraea novymonadis</name>
    <dbReference type="NCBI Taxonomy" id="1808959"/>
    <lineage>
        <taxon>Bacteria</taxon>
        <taxon>Pseudomonadati</taxon>
        <taxon>Pseudomonadota</taxon>
        <taxon>Betaproteobacteria</taxon>
        <taxon>Burkholderiales</taxon>
        <taxon>Burkholderiaceae</taxon>
        <taxon>Pandoraea</taxon>
    </lineage>
</organism>
<name>A0ABX5FF69_9BURK</name>
<keyword evidence="4 8" id="KW-0317">Glutathione biosynthesis</keyword>
<feature type="domain" description="Glutamate--cysteine ligase" evidence="10">
    <location>
        <begin position="33"/>
        <end position="402"/>
    </location>
</feature>
<dbReference type="InterPro" id="IPR006334">
    <property type="entry name" value="Glut_cys_ligase"/>
</dbReference>
<keyword evidence="3 8" id="KW-0436">Ligase</keyword>
<evidence type="ECO:0000256" key="3">
    <source>
        <dbReference type="ARBA" id="ARBA00022598"/>
    </source>
</evidence>
<evidence type="ECO:0000313" key="12">
    <source>
        <dbReference type="Proteomes" id="UP000242660"/>
    </source>
</evidence>
<dbReference type="InterPro" id="IPR007370">
    <property type="entry name" value="Glu_cys_ligase"/>
</dbReference>
<evidence type="ECO:0000256" key="1">
    <source>
        <dbReference type="ARBA" id="ARBA00005006"/>
    </source>
</evidence>
<sequence length="554" mass="62424">MVCRDPASNEGGTLEKKNYLNLDSALYQRRLSLFSQFDHRSLLCEGLSGVERETLRIDKLGALALTPHPQALGSALTNDEITTDYSEALLEFITPPQNDPEKVIARLEEIHRFTYQVLDDEMLWVASMPPTLPSESIIPIAWYGTSNIGKLKHVYRRGLAFRYGKRMQCIAGIHYNFSLADSLWAIFHNIENSDLSLRDYQSLCYIGMIRNFHRYSWLLMYLFGASPALQANFLDGLKHDLERYDDETLYLPYATSLRMSDLGYQSNAQSGVSSCYDSLTGYIAALVQAVSQPHPPYETIGTQRDGEWLQLSTNLLQIENEFYATIRPKRVTYSGEKPVQALARRGVQYVEVRCIDIDPFNPVGIDVSTARFIDAFLLFCALEESPKCSVEENLENRNNFSLVVKEGRKPGLTLHCNGAPITLKKWANDLLKRIDLAAEQFDSQRGGTHYAEAMAIKRALLDDPSLTPSARVLHGMADFRNVPGGAFQAFTLLQSQRHAERFRLYPLDALQTERFQSLAQKSLDAQVQLESAQIDDFEKFLAAYNAGTLGAVPA</sequence>
<comment type="caution">
    <text evidence="11">The sequence shown here is derived from an EMBL/GenBank/DDBJ whole genome shotgun (WGS) entry which is preliminary data.</text>
</comment>
<keyword evidence="6 8" id="KW-0067">ATP-binding</keyword>
<evidence type="ECO:0000256" key="6">
    <source>
        <dbReference type="ARBA" id="ARBA00022840"/>
    </source>
</evidence>
<evidence type="ECO:0000256" key="2">
    <source>
        <dbReference type="ARBA" id="ARBA00008772"/>
    </source>
</evidence>
<evidence type="ECO:0000259" key="10">
    <source>
        <dbReference type="Pfam" id="PF04262"/>
    </source>
</evidence>
<comment type="similarity">
    <text evidence="2 8">Belongs to the glutamate--cysteine ligase type 1 family. Type 1 subfamily.</text>
</comment>
<dbReference type="PANTHER" id="PTHR38761:SF1">
    <property type="entry name" value="GLUTAMATE--CYSTEINE LIGASE"/>
    <property type="match status" value="1"/>
</dbReference>
<dbReference type="EC" id="6.3.2.2" evidence="8"/>
<proteinExistence type="inferred from homology"/>
<dbReference type="SUPFAM" id="SSF55931">
    <property type="entry name" value="Glutamine synthetase/guanido kinase"/>
    <property type="match status" value="1"/>
</dbReference>
<dbReference type="Pfam" id="PF04262">
    <property type="entry name" value="Glu_cys_ligase"/>
    <property type="match status" value="1"/>
</dbReference>
<evidence type="ECO:0000313" key="11">
    <source>
        <dbReference type="EMBL" id="PSB92306.1"/>
    </source>
</evidence>
<dbReference type="InterPro" id="IPR014746">
    <property type="entry name" value="Gln_synth/guanido_kin_cat_dom"/>
</dbReference>
<comment type="catalytic activity">
    <reaction evidence="7 8 9">
        <text>L-cysteine + L-glutamate + ATP = gamma-L-glutamyl-L-cysteine + ADP + phosphate + H(+)</text>
        <dbReference type="Rhea" id="RHEA:13285"/>
        <dbReference type="ChEBI" id="CHEBI:15378"/>
        <dbReference type="ChEBI" id="CHEBI:29985"/>
        <dbReference type="ChEBI" id="CHEBI:30616"/>
        <dbReference type="ChEBI" id="CHEBI:35235"/>
        <dbReference type="ChEBI" id="CHEBI:43474"/>
        <dbReference type="ChEBI" id="CHEBI:58173"/>
        <dbReference type="ChEBI" id="CHEBI:456216"/>
        <dbReference type="EC" id="6.3.2.2"/>
    </reaction>
</comment>
<dbReference type="GO" id="GO:0016874">
    <property type="term" value="F:ligase activity"/>
    <property type="evidence" value="ECO:0007669"/>
    <property type="project" value="UniProtKB-KW"/>
</dbReference>
<dbReference type="Gene3D" id="3.30.590.20">
    <property type="match status" value="1"/>
</dbReference>
<evidence type="ECO:0000256" key="5">
    <source>
        <dbReference type="ARBA" id="ARBA00022741"/>
    </source>
</evidence>
<keyword evidence="12" id="KW-1185">Reference proteome</keyword>
<keyword evidence="5 8" id="KW-0547">Nucleotide-binding</keyword>
<gene>
    <name evidence="8 11" type="primary">gshA</name>
    <name evidence="11" type="ORF">BZL35_00545</name>
</gene>
<evidence type="ECO:0000256" key="4">
    <source>
        <dbReference type="ARBA" id="ARBA00022684"/>
    </source>
</evidence>
<reference evidence="11 12" key="1">
    <citation type="journal article" date="2017" name="Front. Microbiol.">
        <title>Genome of Ca. Pandoraea novymonadis, an Endosymbiotic Bacterium of the Trypanosomatid Novymonas esmeraldas.</title>
        <authorList>
            <person name="Kostygov A.Y."/>
            <person name="Butenko A."/>
            <person name="Nenarokova A."/>
            <person name="Tashyreva D."/>
            <person name="Flegontov P."/>
            <person name="Lukes J."/>
            <person name="Yurchenko V."/>
        </authorList>
    </citation>
    <scope>NUCLEOTIDE SEQUENCE [LARGE SCALE GENOMIC DNA]</scope>
    <source>
        <strain evidence="11 12">E262</strain>
    </source>
</reference>